<feature type="transmembrane region" description="Helical" evidence="8">
    <location>
        <begin position="109"/>
        <end position="132"/>
    </location>
</feature>
<evidence type="ECO:0000256" key="2">
    <source>
        <dbReference type="ARBA" id="ARBA00022475"/>
    </source>
</evidence>
<evidence type="ECO:0000256" key="3">
    <source>
        <dbReference type="ARBA" id="ARBA00022679"/>
    </source>
</evidence>
<comment type="subcellular location">
    <subcellularLocation>
        <location evidence="1">Cell membrane</location>
        <topology evidence="1">Multi-pass membrane protein</topology>
    </subcellularLocation>
</comment>
<feature type="transmembrane region" description="Helical" evidence="8">
    <location>
        <begin position="169"/>
        <end position="187"/>
    </location>
</feature>
<comment type="cofactor">
    <cofactor evidence="7">
        <name>Mg(2+)</name>
        <dbReference type="ChEBI" id="CHEBI:18420"/>
    </cofactor>
</comment>
<dbReference type="GO" id="GO:0046872">
    <property type="term" value="F:metal ion binding"/>
    <property type="evidence" value="ECO:0007669"/>
    <property type="project" value="UniProtKB-KW"/>
</dbReference>
<evidence type="ECO:0000256" key="8">
    <source>
        <dbReference type="SAM" id="Phobius"/>
    </source>
</evidence>
<dbReference type="Pfam" id="PF00953">
    <property type="entry name" value="Glycos_transf_4"/>
    <property type="match status" value="1"/>
</dbReference>
<accession>A0A6B2R0F2</accession>
<dbReference type="PANTHER" id="PTHR22926">
    <property type="entry name" value="PHOSPHO-N-ACETYLMURAMOYL-PENTAPEPTIDE-TRANSFERASE"/>
    <property type="match status" value="1"/>
</dbReference>
<evidence type="ECO:0000313" key="9">
    <source>
        <dbReference type="EMBL" id="NDY83498.1"/>
    </source>
</evidence>
<evidence type="ECO:0000256" key="1">
    <source>
        <dbReference type="ARBA" id="ARBA00004651"/>
    </source>
</evidence>
<gene>
    <name evidence="9" type="ORF">G3I67_09665</name>
</gene>
<feature type="transmembrane region" description="Helical" evidence="8">
    <location>
        <begin position="193"/>
        <end position="212"/>
    </location>
</feature>
<feature type="transmembrane region" description="Helical" evidence="8">
    <location>
        <begin position="79"/>
        <end position="97"/>
    </location>
</feature>
<dbReference type="AlphaFoldDB" id="A0A6B2R0F2"/>
<keyword evidence="2" id="KW-1003">Cell membrane</keyword>
<dbReference type="InterPro" id="IPR000715">
    <property type="entry name" value="Glycosyl_transferase_4"/>
</dbReference>
<feature type="transmembrane region" description="Helical" evidence="8">
    <location>
        <begin position="248"/>
        <end position="266"/>
    </location>
</feature>
<evidence type="ECO:0000256" key="7">
    <source>
        <dbReference type="PIRSR" id="PIRSR600715-1"/>
    </source>
</evidence>
<dbReference type="GO" id="GO:0071555">
    <property type="term" value="P:cell wall organization"/>
    <property type="evidence" value="ECO:0007669"/>
    <property type="project" value="TreeGrafter"/>
</dbReference>
<feature type="transmembrane region" description="Helical" evidence="8">
    <location>
        <begin position="138"/>
        <end position="157"/>
    </location>
</feature>
<sequence length="365" mass="39469">MTTVVFAIPHLALTTAGIATFAICLGIVLTKRWHGLHTLDFESGVQKVHAEPTPRIGGLAILIGLAVSLFFTPHEVTMLFGPMLLAALPAFFAGVIEDITKRGRVTERLLATFSSGLLAWWLTGYSLTRIGLSGIDTLLVFLPVSIVFTAFAVGGVANAINIIDGFNGLAGSTILLSLATLSLMSYLSGDAEMAKICFIVGGATFGFLLLNYPSGKIFLGDGGAYLLGFLLGWLAVMVAMRNSGISPWAPMLACGYPIFEVLFSMARRKARTLQLGRPDRLHLHSLVWSRVTRKWLIHQSSITQNAAVCPLMMLYAAIPSALSLLFRKNTATLIVAFIACGLIYALVYARLVHFKWVVPKLRLAN</sequence>
<dbReference type="EMBL" id="JAAGRN010000005">
    <property type="protein sequence ID" value="NDY83498.1"/>
    <property type="molecule type" value="Genomic_DNA"/>
</dbReference>
<feature type="transmembrane region" description="Helical" evidence="8">
    <location>
        <begin position="6"/>
        <end position="29"/>
    </location>
</feature>
<keyword evidence="7" id="KW-0479">Metal-binding</keyword>
<dbReference type="GO" id="GO:0044038">
    <property type="term" value="P:cell wall macromolecule biosynthetic process"/>
    <property type="evidence" value="ECO:0007669"/>
    <property type="project" value="TreeGrafter"/>
</dbReference>
<evidence type="ECO:0000256" key="6">
    <source>
        <dbReference type="ARBA" id="ARBA00023136"/>
    </source>
</evidence>
<keyword evidence="5 8" id="KW-1133">Transmembrane helix</keyword>
<evidence type="ECO:0000256" key="4">
    <source>
        <dbReference type="ARBA" id="ARBA00022692"/>
    </source>
</evidence>
<keyword evidence="7" id="KW-0460">Magnesium</keyword>
<keyword evidence="3 9" id="KW-0808">Transferase</keyword>
<dbReference type="RefSeq" id="WP_163654712.1">
    <property type="nucleotide sequence ID" value="NZ_JAAGRN010000005.1"/>
</dbReference>
<protein>
    <submittedName>
        <fullName evidence="9">Glycosyl transferase</fullName>
    </submittedName>
</protein>
<dbReference type="GO" id="GO:0016780">
    <property type="term" value="F:phosphotransferase activity, for other substituted phosphate groups"/>
    <property type="evidence" value="ECO:0007669"/>
    <property type="project" value="InterPro"/>
</dbReference>
<dbReference type="GO" id="GO:0005886">
    <property type="term" value="C:plasma membrane"/>
    <property type="evidence" value="ECO:0007669"/>
    <property type="project" value="UniProtKB-SubCell"/>
</dbReference>
<feature type="transmembrane region" description="Helical" evidence="8">
    <location>
        <begin position="332"/>
        <end position="352"/>
    </location>
</feature>
<dbReference type="CDD" id="cd06912">
    <property type="entry name" value="GT_MraY_like"/>
    <property type="match status" value="1"/>
</dbReference>
<keyword evidence="4 8" id="KW-0812">Transmembrane</keyword>
<feature type="transmembrane region" description="Helical" evidence="8">
    <location>
        <begin position="224"/>
        <end position="242"/>
    </location>
</feature>
<comment type="caution">
    <text evidence="9">The sequence shown here is derived from an EMBL/GenBank/DDBJ whole genome shotgun (WGS) entry which is preliminary data.</text>
</comment>
<name>A0A6B2R0F2_9BURK</name>
<evidence type="ECO:0000256" key="5">
    <source>
        <dbReference type="ARBA" id="ARBA00022989"/>
    </source>
</evidence>
<reference evidence="9" key="1">
    <citation type="submission" date="2020-02" db="EMBL/GenBank/DDBJ databases">
        <authorList>
            <person name="Chen W.-M."/>
        </authorList>
    </citation>
    <scope>NUCLEOTIDE SEQUENCE</scope>
    <source>
        <strain evidence="9">NBD-18</strain>
    </source>
</reference>
<feature type="transmembrane region" description="Helical" evidence="8">
    <location>
        <begin position="306"/>
        <end position="326"/>
    </location>
</feature>
<keyword evidence="6 8" id="KW-0472">Membrane</keyword>
<organism evidence="9">
    <name type="scientific">Sheuella amnicola</name>
    <dbReference type="NCBI Taxonomy" id="2707330"/>
    <lineage>
        <taxon>Bacteria</taxon>
        <taxon>Pseudomonadati</taxon>
        <taxon>Pseudomonadota</taxon>
        <taxon>Betaproteobacteria</taxon>
        <taxon>Burkholderiales</taxon>
        <taxon>Alcaligenaceae</taxon>
        <taxon>Sheuella</taxon>
    </lineage>
</organism>
<dbReference type="GO" id="GO:0009103">
    <property type="term" value="P:lipopolysaccharide biosynthetic process"/>
    <property type="evidence" value="ECO:0007669"/>
    <property type="project" value="TreeGrafter"/>
</dbReference>
<dbReference type="PANTHER" id="PTHR22926:SF3">
    <property type="entry name" value="UNDECAPRENYL-PHOSPHATE ALPHA-N-ACETYLGLUCOSAMINYL 1-PHOSPHATE TRANSFERASE"/>
    <property type="match status" value="1"/>
</dbReference>
<feature type="binding site" evidence="7">
    <location>
        <position position="161"/>
    </location>
    <ligand>
        <name>Mg(2+)</name>
        <dbReference type="ChEBI" id="CHEBI:18420"/>
    </ligand>
</feature>
<proteinExistence type="predicted"/>
<feature type="binding site" evidence="7">
    <location>
        <position position="221"/>
    </location>
    <ligand>
        <name>Mg(2+)</name>
        <dbReference type="ChEBI" id="CHEBI:18420"/>
    </ligand>
</feature>